<dbReference type="Gene3D" id="3.40.50.410">
    <property type="entry name" value="von Willebrand factor, type A domain"/>
    <property type="match status" value="1"/>
</dbReference>
<dbReference type="GO" id="GO:0008270">
    <property type="term" value="F:zinc ion binding"/>
    <property type="evidence" value="ECO:0007669"/>
    <property type="project" value="TreeGrafter"/>
</dbReference>
<dbReference type="Proteomes" id="UP000694546">
    <property type="component" value="Chromosome 18"/>
</dbReference>
<dbReference type="GeneTree" id="ENSGT00940000168122"/>
<dbReference type="GO" id="GO:0070971">
    <property type="term" value="C:endoplasmic reticulum exit site"/>
    <property type="evidence" value="ECO:0007669"/>
    <property type="project" value="TreeGrafter"/>
</dbReference>
<dbReference type="SMART" id="SM00327">
    <property type="entry name" value="VWA"/>
    <property type="match status" value="1"/>
</dbReference>
<sequence>MVNSCSFCRPAGPSAPAAPSAPGPAGVPDRLFLLNPEGPHLDPSDALLIFCIDISGSMGITSPVSSDDKTIYRTRLQFVKDAVLQCVQRLCYQQPELRVGLITFNNQVTLHGYEGSGSRLLGDAELIDSEYLKGAASAFLSPPPLCQTRDRLQRALLGLSEGGSTALGPAALLAIAMASRQAGSKVIVCTDGKANTDLGNLEVEDHDAHTLLSSTIFYQDLGEWAASKGVTVSVLSIEGTDCRLDELGRLADRTGGKVLIASPQNLHWEFEKILEDQAIATHCTVTLLFPQSLCLRGEREAEHKGTREVGNVSPHMEITLQFGAKEQDPESAVPLLSAGERVSVQLQLRYRLRDGREMLRVLTAQREVTHDSSSVLSSLSLAIIQLNSSQAGAALAVRGRFQDARAEGDAQRLLMDRALQHNCSAEEEQIYDQWKKTMEPIHGSIHDYTRRKSVVSDSQPLTDKGAALLYGMKHSNTNSISLRDKQRPQ</sequence>
<accession>A0A8C5CET3</accession>
<dbReference type="GO" id="GO:0000149">
    <property type="term" value="F:SNARE binding"/>
    <property type="evidence" value="ECO:0007669"/>
    <property type="project" value="TreeGrafter"/>
</dbReference>
<dbReference type="InterPro" id="IPR002035">
    <property type="entry name" value="VWF_A"/>
</dbReference>
<organism evidence="2 3">
    <name type="scientific">Gadus morhua</name>
    <name type="common">Atlantic cod</name>
    <dbReference type="NCBI Taxonomy" id="8049"/>
    <lineage>
        <taxon>Eukaryota</taxon>
        <taxon>Metazoa</taxon>
        <taxon>Chordata</taxon>
        <taxon>Craniata</taxon>
        <taxon>Vertebrata</taxon>
        <taxon>Euteleostomi</taxon>
        <taxon>Actinopterygii</taxon>
        <taxon>Neopterygii</taxon>
        <taxon>Teleostei</taxon>
        <taxon>Neoteleostei</taxon>
        <taxon>Acanthomorphata</taxon>
        <taxon>Zeiogadaria</taxon>
        <taxon>Gadariae</taxon>
        <taxon>Gadiformes</taxon>
        <taxon>Gadoidei</taxon>
        <taxon>Gadidae</taxon>
        <taxon>Gadus</taxon>
    </lineage>
</organism>
<dbReference type="InterPro" id="IPR006896">
    <property type="entry name" value="Sec23/24_trunk_dom"/>
</dbReference>
<dbReference type="InterPro" id="IPR050550">
    <property type="entry name" value="SEC23_SEC24_subfamily"/>
</dbReference>
<dbReference type="Pfam" id="PF04811">
    <property type="entry name" value="Sec23_trunk"/>
    <property type="match status" value="1"/>
</dbReference>
<dbReference type="PANTHER" id="PTHR13803">
    <property type="entry name" value="SEC24-RELATED PROTEIN"/>
    <property type="match status" value="1"/>
</dbReference>
<dbReference type="AlphaFoldDB" id="A0A8C5CET3"/>
<evidence type="ECO:0000259" key="1">
    <source>
        <dbReference type="PROSITE" id="PS50234"/>
    </source>
</evidence>
<dbReference type="OMA" id="FRIISKW"/>
<dbReference type="Ensembl" id="ENSGMOT00000059025.1">
    <property type="protein sequence ID" value="ENSGMOP00000060388.1"/>
    <property type="gene ID" value="ENSGMOG00000027587.1"/>
</dbReference>
<protein>
    <recommendedName>
        <fullName evidence="1">VWFA domain-containing protein</fullName>
    </recommendedName>
</protein>
<dbReference type="InterPro" id="IPR036465">
    <property type="entry name" value="vWFA_dom_sf"/>
</dbReference>
<dbReference type="GO" id="GO:0030127">
    <property type="term" value="C:COPII vesicle coat"/>
    <property type="evidence" value="ECO:0007669"/>
    <property type="project" value="InterPro"/>
</dbReference>
<evidence type="ECO:0000313" key="3">
    <source>
        <dbReference type="Proteomes" id="UP000694546"/>
    </source>
</evidence>
<dbReference type="PROSITE" id="PS50234">
    <property type="entry name" value="VWFA"/>
    <property type="match status" value="1"/>
</dbReference>
<keyword evidence="3" id="KW-1185">Reference proteome</keyword>
<reference evidence="2" key="1">
    <citation type="submission" date="2025-08" db="UniProtKB">
        <authorList>
            <consortium name="Ensembl"/>
        </authorList>
    </citation>
    <scope>IDENTIFICATION</scope>
</reference>
<dbReference type="SUPFAM" id="SSF53300">
    <property type="entry name" value="vWA-like"/>
    <property type="match status" value="1"/>
</dbReference>
<feature type="domain" description="VWFA" evidence="1">
    <location>
        <begin position="47"/>
        <end position="278"/>
    </location>
</feature>
<dbReference type="GO" id="GO:0006886">
    <property type="term" value="P:intracellular protein transport"/>
    <property type="evidence" value="ECO:0007669"/>
    <property type="project" value="InterPro"/>
</dbReference>
<dbReference type="PANTHER" id="PTHR13803:SF36">
    <property type="entry name" value="TYPE A VON WILLEBRAND FACTOR DOMAIN-CONTAINING PROTEIN"/>
    <property type="match status" value="1"/>
</dbReference>
<evidence type="ECO:0000313" key="2">
    <source>
        <dbReference type="Ensembl" id="ENSGMOP00000060388.1"/>
    </source>
</evidence>
<dbReference type="GO" id="GO:0090110">
    <property type="term" value="P:COPII-coated vesicle cargo loading"/>
    <property type="evidence" value="ECO:0007669"/>
    <property type="project" value="TreeGrafter"/>
</dbReference>
<name>A0A8C5CET3_GADMO</name>
<proteinExistence type="predicted"/>
<reference evidence="2" key="2">
    <citation type="submission" date="2025-09" db="UniProtKB">
        <authorList>
            <consortium name="Ensembl"/>
        </authorList>
    </citation>
    <scope>IDENTIFICATION</scope>
</reference>